<dbReference type="PRINTS" id="PR00038">
    <property type="entry name" value="HTHLUXR"/>
</dbReference>
<protein>
    <submittedName>
        <fullName evidence="6">Response regulator transcription factor</fullName>
    </submittedName>
</protein>
<dbReference type="PANTHER" id="PTHR43214:SF39">
    <property type="entry name" value="TRANSCRIPTIONAL REGULATORY PROTEIN DEGU"/>
    <property type="match status" value="1"/>
</dbReference>
<dbReference type="InterPro" id="IPR000792">
    <property type="entry name" value="Tscrpt_reg_LuxR_C"/>
</dbReference>
<accession>A0AAE9YXL6</accession>
<proteinExistence type="predicted"/>
<gene>
    <name evidence="6" type="ORF">SG34_016965</name>
</gene>
<feature type="domain" description="HTH luxR-type" evidence="4">
    <location>
        <begin position="143"/>
        <end position="208"/>
    </location>
</feature>
<dbReference type="Pfam" id="PF00196">
    <property type="entry name" value="GerE"/>
    <property type="match status" value="1"/>
</dbReference>
<evidence type="ECO:0000259" key="5">
    <source>
        <dbReference type="PROSITE" id="PS50110"/>
    </source>
</evidence>
<dbReference type="CDD" id="cd06170">
    <property type="entry name" value="LuxR_C_like"/>
    <property type="match status" value="1"/>
</dbReference>
<evidence type="ECO:0000256" key="1">
    <source>
        <dbReference type="ARBA" id="ARBA00022553"/>
    </source>
</evidence>
<keyword evidence="1 3" id="KW-0597">Phosphoprotein</keyword>
<feature type="domain" description="Response regulatory" evidence="5">
    <location>
        <begin position="7"/>
        <end position="123"/>
    </location>
</feature>
<feature type="modified residue" description="4-aspartylphosphate" evidence="3">
    <location>
        <position position="58"/>
    </location>
</feature>
<name>A0AAE9YXL6_9GAMM</name>
<dbReference type="InterPro" id="IPR039420">
    <property type="entry name" value="WalR-like"/>
</dbReference>
<dbReference type="PANTHER" id="PTHR43214">
    <property type="entry name" value="TWO-COMPONENT RESPONSE REGULATOR"/>
    <property type="match status" value="1"/>
</dbReference>
<dbReference type="GO" id="GO:0003677">
    <property type="term" value="F:DNA binding"/>
    <property type="evidence" value="ECO:0007669"/>
    <property type="project" value="UniProtKB-KW"/>
</dbReference>
<dbReference type="RefSeq" id="WP_044842736.1">
    <property type="nucleotide sequence ID" value="NZ_CP059733.1"/>
</dbReference>
<dbReference type="AlphaFoldDB" id="A0AAE9YXL6"/>
<dbReference type="EMBL" id="CP059733">
    <property type="protein sequence ID" value="WDE03101.1"/>
    <property type="molecule type" value="Genomic_DNA"/>
</dbReference>
<dbReference type="InterPro" id="IPR058245">
    <property type="entry name" value="NreC/VraR/RcsB-like_REC"/>
</dbReference>
<dbReference type="PROSITE" id="PS50043">
    <property type="entry name" value="HTH_LUXR_2"/>
    <property type="match status" value="1"/>
</dbReference>
<dbReference type="PROSITE" id="PS00622">
    <property type="entry name" value="HTH_LUXR_1"/>
    <property type="match status" value="1"/>
</dbReference>
<dbReference type="KEGG" id="tvd:SG34_016965"/>
<dbReference type="SMART" id="SM00421">
    <property type="entry name" value="HTH_LUXR"/>
    <property type="match status" value="1"/>
</dbReference>
<keyword evidence="7" id="KW-1185">Reference proteome</keyword>
<evidence type="ECO:0000313" key="6">
    <source>
        <dbReference type="EMBL" id="WDE03101.1"/>
    </source>
</evidence>
<keyword evidence="2" id="KW-0238">DNA-binding</keyword>
<evidence type="ECO:0000256" key="3">
    <source>
        <dbReference type="PROSITE-ProRule" id="PRU00169"/>
    </source>
</evidence>
<evidence type="ECO:0000313" key="7">
    <source>
        <dbReference type="Proteomes" id="UP000032352"/>
    </source>
</evidence>
<evidence type="ECO:0000256" key="2">
    <source>
        <dbReference type="ARBA" id="ARBA00023125"/>
    </source>
</evidence>
<dbReference type="SUPFAM" id="SSF52172">
    <property type="entry name" value="CheY-like"/>
    <property type="match status" value="1"/>
</dbReference>
<dbReference type="InterPro" id="IPR001789">
    <property type="entry name" value="Sig_transdc_resp-reg_receiver"/>
</dbReference>
<sequence length="210" mass="22687">MPDKQISIVIADDHHVVRQGIARLLELEDDMVILAQADNGRRAFELIEQHAPDVALLDLNMPRGDGLETLDKIQSRGLSTGVAILTSFSGELKISQAIESGALGFMLKDIDGDELLAAVRKVACGGYYIQPEVAAKLALGAAKQRTGEALTRRETEILALLGQGLSNQAIADELFISLKTVKVHVSNLLSKLKLSDRTQAAIYAVKNEFA</sequence>
<reference evidence="6 7" key="2">
    <citation type="journal article" date="2022" name="Mar. Drugs">
        <title>Bioassay-Guided Fractionation Leads to the Detection of Cholic Acid Generated by the Rare Thalassomonas sp.</title>
        <authorList>
            <person name="Pheiffer F."/>
            <person name="Schneider Y.K."/>
            <person name="Hansen E.H."/>
            <person name="Andersen J.H."/>
            <person name="Isaksson J."/>
            <person name="Busche T."/>
            <person name="R C."/>
            <person name="Kalinowski J."/>
            <person name="Zyl L.V."/>
            <person name="Trindade M."/>
        </authorList>
    </citation>
    <scope>NUCLEOTIDE SEQUENCE [LARGE SCALE GENOMIC DNA]</scope>
    <source>
        <strain evidence="6 7">XOM25</strain>
    </source>
</reference>
<dbReference type="GO" id="GO:0006355">
    <property type="term" value="P:regulation of DNA-templated transcription"/>
    <property type="evidence" value="ECO:0007669"/>
    <property type="project" value="InterPro"/>
</dbReference>
<dbReference type="InterPro" id="IPR016032">
    <property type="entry name" value="Sig_transdc_resp-reg_C-effctor"/>
</dbReference>
<organism evidence="6 7">
    <name type="scientific">Thalassomonas viridans</name>
    <dbReference type="NCBI Taxonomy" id="137584"/>
    <lineage>
        <taxon>Bacteria</taxon>
        <taxon>Pseudomonadati</taxon>
        <taxon>Pseudomonadota</taxon>
        <taxon>Gammaproteobacteria</taxon>
        <taxon>Alteromonadales</taxon>
        <taxon>Colwelliaceae</taxon>
        <taxon>Thalassomonas</taxon>
    </lineage>
</organism>
<dbReference type="Gene3D" id="3.40.50.2300">
    <property type="match status" value="1"/>
</dbReference>
<dbReference type="Pfam" id="PF00072">
    <property type="entry name" value="Response_reg"/>
    <property type="match status" value="1"/>
</dbReference>
<dbReference type="PROSITE" id="PS50110">
    <property type="entry name" value="RESPONSE_REGULATORY"/>
    <property type="match status" value="1"/>
</dbReference>
<dbReference type="CDD" id="cd17535">
    <property type="entry name" value="REC_NarL-like"/>
    <property type="match status" value="1"/>
</dbReference>
<dbReference type="Proteomes" id="UP000032352">
    <property type="component" value="Chromosome"/>
</dbReference>
<dbReference type="InterPro" id="IPR011006">
    <property type="entry name" value="CheY-like_superfamily"/>
</dbReference>
<reference evidence="6 7" key="1">
    <citation type="journal article" date="2015" name="Genome Announc.">
        <title>Draft Genome Sequences of Marine Isolates of Thalassomonas viridans and Thalassomonas actiniarum.</title>
        <authorList>
            <person name="Olonade I."/>
            <person name="van Zyl L.J."/>
            <person name="Trindade M."/>
        </authorList>
    </citation>
    <scope>NUCLEOTIDE SEQUENCE [LARGE SCALE GENOMIC DNA]</scope>
    <source>
        <strain evidence="6 7">XOM25</strain>
    </source>
</reference>
<dbReference type="GO" id="GO:0000160">
    <property type="term" value="P:phosphorelay signal transduction system"/>
    <property type="evidence" value="ECO:0007669"/>
    <property type="project" value="InterPro"/>
</dbReference>
<dbReference type="SMART" id="SM00448">
    <property type="entry name" value="REC"/>
    <property type="match status" value="1"/>
</dbReference>
<dbReference type="SUPFAM" id="SSF46894">
    <property type="entry name" value="C-terminal effector domain of the bipartite response regulators"/>
    <property type="match status" value="1"/>
</dbReference>
<evidence type="ECO:0000259" key="4">
    <source>
        <dbReference type="PROSITE" id="PS50043"/>
    </source>
</evidence>